<gene>
    <name evidence="1" type="ORF">METZ01_LOCUS181566</name>
</gene>
<dbReference type="Pfam" id="PF05135">
    <property type="entry name" value="Phage_connect_1"/>
    <property type="match status" value="1"/>
</dbReference>
<dbReference type="AlphaFoldDB" id="A0A382CSB5"/>
<name>A0A382CSB5_9ZZZZ</name>
<dbReference type="EMBL" id="UINC01035771">
    <property type="protein sequence ID" value="SVB28712.1"/>
    <property type="molecule type" value="Genomic_DNA"/>
</dbReference>
<accession>A0A382CSB5</accession>
<dbReference type="InterPro" id="IPR053746">
    <property type="entry name" value="Viral_HT_Connector_Assembly"/>
</dbReference>
<sequence length="160" mass="17822">MADLITLQNYKTAEGITQPKEDARLNVLIPSVSQLIKTYCGNSFVDYYSSAKTETLTINWSTHIIQLTESPVNTVTSVQERTSYSNSYTTLTTGEYEYSLDSDTDSIFRTTSAGYRNWATGVGAVKVVYTAGYSAVPGDLKLAVLDLVTYYLKDEHKLRQ</sequence>
<dbReference type="Gene3D" id="1.10.246.150">
    <property type="match status" value="1"/>
</dbReference>
<feature type="non-terminal residue" evidence="1">
    <location>
        <position position="160"/>
    </location>
</feature>
<protein>
    <submittedName>
        <fullName evidence="1">Uncharacterized protein</fullName>
    </submittedName>
</protein>
<evidence type="ECO:0000313" key="1">
    <source>
        <dbReference type="EMBL" id="SVB28712.1"/>
    </source>
</evidence>
<organism evidence="1">
    <name type="scientific">marine metagenome</name>
    <dbReference type="NCBI Taxonomy" id="408172"/>
    <lineage>
        <taxon>unclassified sequences</taxon>
        <taxon>metagenomes</taxon>
        <taxon>ecological metagenomes</taxon>
    </lineage>
</organism>
<proteinExistence type="predicted"/>
<dbReference type="InterPro" id="IPR021146">
    <property type="entry name" value="Phage_gp6-like_head-tail"/>
</dbReference>
<reference evidence="1" key="1">
    <citation type="submission" date="2018-05" db="EMBL/GenBank/DDBJ databases">
        <authorList>
            <person name="Lanie J.A."/>
            <person name="Ng W.-L."/>
            <person name="Kazmierczak K.M."/>
            <person name="Andrzejewski T.M."/>
            <person name="Davidsen T.M."/>
            <person name="Wayne K.J."/>
            <person name="Tettelin H."/>
            <person name="Glass J.I."/>
            <person name="Rusch D."/>
            <person name="Podicherti R."/>
            <person name="Tsui H.-C.T."/>
            <person name="Winkler M.E."/>
        </authorList>
    </citation>
    <scope>NUCLEOTIDE SEQUENCE</scope>
</reference>